<dbReference type="HOGENOM" id="CLU_2240751_0_0_1"/>
<keyword evidence="3" id="KW-1185">Reference proteome</keyword>
<dbReference type="AlphaFoldDB" id="J3M854"/>
<proteinExistence type="predicted"/>
<evidence type="ECO:0000313" key="3">
    <source>
        <dbReference type="Proteomes" id="UP000006038"/>
    </source>
</evidence>
<dbReference type="Gramene" id="OB05G27780.1">
    <property type="protein sequence ID" value="OB05G27780.1"/>
    <property type="gene ID" value="OB05G27780"/>
</dbReference>
<dbReference type="EnsemblPlants" id="OB05G27780.1">
    <property type="protein sequence ID" value="OB05G27780.1"/>
    <property type="gene ID" value="OB05G27780"/>
</dbReference>
<feature type="region of interest" description="Disordered" evidence="1">
    <location>
        <begin position="1"/>
        <end position="32"/>
    </location>
</feature>
<accession>J3M854</accession>
<evidence type="ECO:0000313" key="2">
    <source>
        <dbReference type="EnsemblPlants" id="OB05G27780.1"/>
    </source>
</evidence>
<evidence type="ECO:0000256" key="1">
    <source>
        <dbReference type="SAM" id="MobiDB-lite"/>
    </source>
</evidence>
<reference evidence="2" key="1">
    <citation type="journal article" date="2013" name="Nat. Commun.">
        <title>Whole-genome sequencing of Oryza brachyantha reveals mechanisms underlying Oryza genome evolution.</title>
        <authorList>
            <person name="Chen J."/>
            <person name="Huang Q."/>
            <person name="Gao D."/>
            <person name="Wang J."/>
            <person name="Lang Y."/>
            <person name="Liu T."/>
            <person name="Li B."/>
            <person name="Bai Z."/>
            <person name="Luis Goicoechea J."/>
            <person name="Liang C."/>
            <person name="Chen C."/>
            <person name="Zhang W."/>
            <person name="Sun S."/>
            <person name="Liao Y."/>
            <person name="Zhang X."/>
            <person name="Yang L."/>
            <person name="Song C."/>
            <person name="Wang M."/>
            <person name="Shi J."/>
            <person name="Liu G."/>
            <person name="Liu J."/>
            <person name="Zhou H."/>
            <person name="Zhou W."/>
            <person name="Yu Q."/>
            <person name="An N."/>
            <person name="Chen Y."/>
            <person name="Cai Q."/>
            <person name="Wang B."/>
            <person name="Liu B."/>
            <person name="Min J."/>
            <person name="Huang Y."/>
            <person name="Wu H."/>
            <person name="Li Z."/>
            <person name="Zhang Y."/>
            <person name="Yin Y."/>
            <person name="Song W."/>
            <person name="Jiang J."/>
            <person name="Jackson S.A."/>
            <person name="Wing R.A."/>
            <person name="Wang J."/>
            <person name="Chen M."/>
        </authorList>
    </citation>
    <scope>NUCLEOTIDE SEQUENCE [LARGE SCALE GENOMIC DNA]</scope>
    <source>
        <strain evidence="2">cv. IRGC 101232</strain>
    </source>
</reference>
<feature type="compositionally biased region" description="Low complexity" evidence="1">
    <location>
        <begin position="17"/>
        <end position="32"/>
    </location>
</feature>
<protein>
    <submittedName>
        <fullName evidence="2">Uncharacterized protein</fullName>
    </submittedName>
</protein>
<name>J3M854_ORYBR</name>
<organism evidence="2">
    <name type="scientific">Oryza brachyantha</name>
    <name type="common">malo sina</name>
    <dbReference type="NCBI Taxonomy" id="4533"/>
    <lineage>
        <taxon>Eukaryota</taxon>
        <taxon>Viridiplantae</taxon>
        <taxon>Streptophyta</taxon>
        <taxon>Embryophyta</taxon>
        <taxon>Tracheophyta</taxon>
        <taxon>Spermatophyta</taxon>
        <taxon>Magnoliopsida</taxon>
        <taxon>Liliopsida</taxon>
        <taxon>Poales</taxon>
        <taxon>Poaceae</taxon>
        <taxon>BOP clade</taxon>
        <taxon>Oryzoideae</taxon>
        <taxon>Oryzeae</taxon>
        <taxon>Oryzinae</taxon>
        <taxon>Oryza</taxon>
    </lineage>
</organism>
<reference evidence="2" key="2">
    <citation type="submission" date="2013-04" db="UniProtKB">
        <authorList>
            <consortium name="EnsemblPlants"/>
        </authorList>
    </citation>
    <scope>IDENTIFICATION</scope>
</reference>
<sequence length="105" mass="10832">MLKSPSGCTMPRRHSSSSRSCSSPPTSTGTGWSSIRVFFPLMASEGVLQCRWVSSRDYGAGIRQLACTGAAACVSDASQCQPGPGGAGGLLDFASDQVSCYAAVY</sequence>
<dbReference type="Proteomes" id="UP000006038">
    <property type="component" value="Chromosome 5"/>
</dbReference>